<dbReference type="PROSITE" id="PS50893">
    <property type="entry name" value="ABC_TRANSPORTER_2"/>
    <property type="match status" value="1"/>
</dbReference>
<dbReference type="InterPro" id="IPR027417">
    <property type="entry name" value="P-loop_NTPase"/>
</dbReference>
<evidence type="ECO:0000256" key="4">
    <source>
        <dbReference type="SAM" id="MobiDB-lite"/>
    </source>
</evidence>
<dbReference type="Gene3D" id="3.40.50.300">
    <property type="entry name" value="P-loop containing nucleotide triphosphate hydrolases"/>
    <property type="match status" value="2"/>
</dbReference>
<proteinExistence type="predicted"/>
<dbReference type="Pfam" id="PF00005">
    <property type="entry name" value="ABC_tran"/>
    <property type="match status" value="2"/>
</dbReference>
<dbReference type="PANTHER" id="PTHR19211:SF6">
    <property type="entry name" value="BLL7188 PROTEIN"/>
    <property type="match status" value="1"/>
</dbReference>
<name>A0A5E7EA42_PSEFL</name>
<reference evidence="6 7" key="1">
    <citation type="submission" date="2019-09" db="EMBL/GenBank/DDBJ databases">
        <authorList>
            <person name="Chandra G."/>
            <person name="Truman W A."/>
        </authorList>
    </citation>
    <scope>NUCLEOTIDE SEQUENCE [LARGE SCALE GENOMIC DNA]</scope>
    <source>
        <strain evidence="6">PS723</strain>
    </source>
</reference>
<keyword evidence="1" id="KW-0677">Repeat</keyword>
<dbReference type="GO" id="GO:0005524">
    <property type="term" value="F:ATP binding"/>
    <property type="evidence" value="ECO:0007669"/>
    <property type="project" value="UniProtKB-KW"/>
</dbReference>
<dbReference type="GO" id="GO:0016887">
    <property type="term" value="F:ATP hydrolysis activity"/>
    <property type="evidence" value="ECO:0007669"/>
    <property type="project" value="InterPro"/>
</dbReference>
<evidence type="ECO:0000313" key="6">
    <source>
        <dbReference type="EMBL" id="VVO23645.1"/>
    </source>
</evidence>
<dbReference type="InterPro" id="IPR050611">
    <property type="entry name" value="ABCF"/>
</dbReference>
<dbReference type="Proteomes" id="UP000379480">
    <property type="component" value="Unassembled WGS sequence"/>
</dbReference>
<feature type="domain" description="ABC transporter" evidence="5">
    <location>
        <begin position="11"/>
        <end position="244"/>
    </location>
</feature>
<dbReference type="CDD" id="cd03221">
    <property type="entry name" value="ABCF_EF-3"/>
    <property type="match status" value="1"/>
</dbReference>
<dbReference type="InterPro" id="IPR017871">
    <property type="entry name" value="ABC_transporter-like_CS"/>
</dbReference>
<dbReference type="SMART" id="SM00382">
    <property type="entry name" value="AAA"/>
    <property type="match status" value="2"/>
</dbReference>
<evidence type="ECO:0000256" key="1">
    <source>
        <dbReference type="ARBA" id="ARBA00022737"/>
    </source>
</evidence>
<evidence type="ECO:0000256" key="3">
    <source>
        <dbReference type="ARBA" id="ARBA00022840"/>
    </source>
</evidence>
<protein>
    <submittedName>
        <fullName evidence="6">Putative ABC transporter ATP-binding protein YheS</fullName>
    </submittedName>
</protein>
<sequence>MTHVTRLPALVSLNQVGLQFANGETLFDSLTLGFDHGPTGIVGRNGMGKSLLAQLIAGQLAPSFGTITRFADVAYVAQDHFVLNGQTVAQAAGVAEALDALQRLVSGTASAEDLERVDGRWDLAERLRTLLDEAGLPDLDPQQPTARLSGGQLARVALVGAFLASAALLVLDEPTNHLDQQGRAWLLNRLEKWRGGLIVVSHDRQLLSRMQRIVELTALGPRVYGGNYQAYRAQRQTEQNAAQAALEHARSERTRERKRQQREHDTLQRRAAASGKNADTANVSRFERADMKGAATQIMGHVRQAHQTRKTELDAQVRDAHGRVLAHRPTLVSLPGTAVPANRQVFTLVDAQLPWLPPDEPTSYVSCSAIGPMRIALIGPNGCGKSTLLKMLAGDPAWTPRSGICATHVPCAYLDQRLELIDDERSIVEQLGLLDSPLTEAELRGRLALLQLDASRVVQPSGQLSGGERLKAAIAVALWKAPAAQLLLLDEPTNHLDLESVQAFERALRDFPGTLVVASHDADFLAALEPTHCLKWEAARWCFQRLHE</sequence>
<evidence type="ECO:0000313" key="7">
    <source>
        <dbReference type="Proteomes" id="UP000379480"/>
    </source>
</evidence>
<dbReference type="FunFam" id="3.40.50.300:FF:001320">
    <property type="entry name" value="Heme ABC transporter ATP-binding protein"/>
    <property type="match status" value="1"/>
</dbReference>
<evidence type="ECO:0000256" key="2">
    <source>
        <dbReference type="ARBA" id="ARBA00022741"/>
    </source>
</evidence>
<dbReference type="InterPro" id="IPR003439">
    <property type="entry name" value="ABC_transporter-like_ATP-bd"/>
</dbReference>
<dbReference type="PROSITE" id="PS00211">
    <property type="entry name" value="ABC_TRANSPORTER_1"/>
    <property type="match status" value="1"/>
</dbReference>
<feature type="region of interest" description="Disordered" evidence="4">
    <location>
        <begin position="245"/>
        <end position="285"/>
    </location>
</feature>
<gene>
    <name evidence="6" type="primary">yheS_1</name>
    <name evidence="6" type="ORF">PS723_04415</name>
</gene>
<keyword evidence="2" id="KW-0547">Nucleotide-binding</keyword>
<dbReference type="InterPro" id="IPR003593">
    <property type="entry name" value="AAA+_ATPase"/>
</dbReference>
<keyword evidence="3 6" id="KW-0067">ATP-binding</keyword>
<dbReference type="EMBL" id="CABVHY010000024">
    <property type="protein sequence ID" value="VVO23645.1"/>
    <property type="molecule type" value="Genomic_DNA"/>
</dbReference>
<accession>A0A5E7EA42</accession>
<dbReference type="AlphaFoldDB" id="A0A5E7EA42"/>
<dbReference type="PANTHER" id="PTHR19211">
    <property type="entry name" value="ATP-BINDING TRANSPORT PROTEIN-RELATED"/>
    <property type="match status" value="1"/>
</dbReference>
<dbReference type="OrthoDB" id="9808609at2"/>
<dbReference type="RefSeq" id="WP_150805734.1">
    <property type="nucleotide sequence ID" value="NZ_CABVHY010000024.1"/>
</dbReference>
<dbReference type="SUPFAM" id="SSF52540">
    <property type="entry name" value="P-loop containing nucleoside triphosphate hydrolases"/>
    <property type="match status" value="2"/>
</dbReference>
<evidence type="ECO:0000259" key="5">
    <source>
        <dbReference type="PROSITE" id="PS50893"/>
    </source>
</evidence>
<organism evidence="6 7">
    <name type="scientific">Pseudomonas fluorescens</name>
    <dbReference type="NCBI Taxonomy" id="294"/>
    <lineage>
        <taxon>Bacteria</taxon>
        <taxon>Pseudomonadati</taxon>
        <taxon>Pseudomonadota</taxon>
        <taxon>Gammaproteobacteria</taxon>
        <taxon>Pseudomonadales</taxon>
        <taxon>Pseudomonadaceae</taxon>
        <taxon>Pseudomonas</taxon>
    </lineage>
</organism>